<dbReference type="AlphaFoldDB" id="A0A1Y5PUM8"/>
<evidence type="ECO:0000313" key="1">
    <source>
        <dbReference type="EMBL" id="SBV31217.1"/>
    </source>
</evidence>
<name>A0A1Y5PUM8_9SPHN</name>
<proteinExistence type="predicted"/>
<reference evidence="1" key="1">
    <citation type="submission" date="2016-03" db="EMBL/GenBank/DDBJ databases">
        <authorList>
            <person name="Ploux O."/>
        </authorList>
    </citation>
    <scope>NUCLEOTIDE SEQUENCE</scope>
    <source>
        <strain evidence="1">UC10</strain>
    </source>
</reference>
<dbReference type="EMBL" id="LT598653">
    <property type="protein sequence ID" value="SBV31217.1"/>
    <property type="molecule type" value="Genomic_DNA"/>
</dbReference>
<accession>A0A1Y5PUM8</accession>
<gene>
    <name evidence="1" type="ORF">SPPYR_0097</name>
</gene>
<dbReference type="KEGG" id="sphu:SPPYR_0097"/>
<protein>
    <submittedName>
        <fullName evidence="1">Uncharacterized protein</fullName>
    </submittedName>
</protein>
<sequence>MAENGRKLPSLIRHPGLDPGSIHAAWKEWIPDQVRDDECLRPIDCGPLNIVIPAKAGTQLRPLLAGFPLSRE</sequence>
<organism evidence="1">
    <name type="scientific">uncultured Sphingopyxis sp</name>
    <dbReference type="NCBI Taxonomy" id="310581"/>
    <lineage>
        <taxon>Bacteria</taxon>
        <taxon>Pseudomonadati</taxon>
        <taxon>Pseudomonadota</taxon>
        <taxon>Alphaproteobacteria</taxon>
        <taxon>Sphingomonadales</taxon>
        <taxon>Sphingomonadaceae</taxon>
        <taxon>Sphingopyxis</taxon>
        <taxon>environmental samples</taxon>
    </lineage>
</organism>